<feature type="chain" id="PRO_5042015988" description="DUF885 domain-containing protein" evidence="2">
    <location>
        <begin position="26"/>
        <end position="690"/>
    </location>
</feature>
<keyword evidence="2" id="KW-0732">Signal</keyword>
<gene>
    <name evidence="3" type="ORF">Pmani_037963</name>
</gene>
<protein>
    <recommendedName>
        <fullName evidence="5">DUF885 domain-containing protein</fullName>
    </recommendedName>
</protein>
<dbReference type="AlphaFoldDB" id="A0AAE1NH63"/>
<dbReference type="Proteomes" id="UP001292094">
    <property type="component" value="Unassembled WGS sequence"/>
</dbReference>
<evidence type="ECO:0000256" key="2">
    <source>
        <dbReference type="SAM" id="SignalP"/>
    </source>
</evidence>
<organism evidence="3 4">
    <name type="scientific">Petrolisthes manimaculis</name>
    <dbReference type="NCBI Taxonomy" id="1843537"/>
    <lineage>
        <taxon>Eukaryota</taxon>
        <taxon>Metazoa</taxon>
        <taxon>Ecdysozoa</taxon>
        <taxon>Arthropoda</taxon>
        <taxon>Crustacea</taxon>
        <taxon>Multicrustacea</taxon>
        <taxon>Malacostraca</taxon>
        <taxon>Eumalacostraca</taxon>
        <taxon>Eucarida</taxon>
        <taxon>Decapoda</taxon>
        <taxon>Pleocyemata</taxon>
        <taxon>Anomura</taxon>
        <taxon>Galatheoidea</taxon>
        <taxon>Porcellanidae</taxon>
        <taxon>Petrolisthes</taxon>
    </lineage>
</organism>
<evidence type="ECO:0008006" key="5">
    <source>
        <dbReference type="Google" id="ProtNLM"/>
    </source>
</evidence>
<feature type="compositionally biased region" description="Polar residues" evidence="1">
    <location>
        <begin position="625"/>
        <end position="635"/>
    </location>
</feature>
<accession>A0AAE1NH63</accession>
<keyword evidence="4" id="KW-1185">Reference proteome</keyword>
<dbReference type="PANTHER" id="PTHR33361:SF2">
    <property type="entry name" value="DUF885 DOMAIN-CONTAINING PROTEIN"/>
    <property type="match status" value="1"/>
</dbReference>
<comment type="caution">
    <text evidence="3">The sequence shown here is derived from an EMBL/GenBank/DDBJ whole genome shotgun (WGS) entry which is preliminary data.</text>
</comment>
<name>A0AAE1NH63_9EUCA</name>
<feature type="region of interest" description="Disordered" evidence="1">
    <location>
        <begin position="615"/>
        <end position="670"/>
    </location>
</feature>
<dbReference type="Pfam" id="PF05960">
    <property type="entry name" value="DUF885"/>
    <property type="match status" value="1"/>
</dbReference>
<evidence type="ECO:0000313" key="4">
    <source>
        <dbReference type="Proteomes" id="UP001292094"/>
    </source>
</evidence>
<dbReference type="PANTHER" id="PTHR33361">
    <property type="entry name" value="GLR0591 PROTEIN"/>
    <property type="match status" value="1"/>
</dbReference>
<feature type="signal peptide" evidence="2">
    <location>
        <begin position="1"/>
        <end position="25"/>
    </location>
</feature>
<evidence type="ECO:0000256" key="1">
    <source>
        <dbReference type="SAM" id="MobiDB-lite"/>
    </source>
</evidence>
<proteinExistence type="predicted"/>
<dbReference type="EMBL" id="JAWZYT010006010">
    <property type="protein sequence ID" value="KAK4289049.1"/>
    <property type="molecule type" value="Genomic_DNA"/>
</dbReference>
<evidence type="ECO:0000313" key="3">
    <source>
        <dbReference type="EMBL" id="KAK4289049.1"/>
    </source>
</evidence>
<sequence length="690" mass="79394">MWGVMAWWKGVLVLVLVWCGVVVMASDPPPLPHPTPRPDLLALTQDYWHWKTQDYPQFATQVGINDNTAGRLDSYSMKHFEMRKVKCEEFLRRAMDIYKASSISPEDLINLKVFLLEMMTYIENFPYKRYFAPVTFLEGPQHYFKIMVEKQMILSSYNDYQKLLSRYGEFPRQATEILELMRGNIESGLMPSNWSLVGVVDQLESLNEPVEDSVFYKPFIHMPRVITTEQRSTLRQQAQERIKHDLLPSFKRIRDFIESEYQRATRPDVSVGSLEGGEDYYLACLKFHTSTNLTPQEIHNLGITEVARIQDQVKKTARELDLEGLTFPEICQTLRNDPVQSFSSKEELLKTYQNTIFNTIYPRIPQMFTNIPQDNLTIEGDDNANAVMARYRSPTRDGTRLGSFVINTFIYNQSKRYDVMALSLHESVPGHHLQISYLLNNPSTPDFRRHVDYTAVTNAPARFPQHTVFTEGWGLYAEFLGDELGLYKDPYQRMGRHSFELLRASRLVVDTGMHALGWTREKAVEYLMQNTALSQDSLEIEINRYITWPGQACAYKIGEIKIKELRQKAQNALGSLFRLPDFHDTVLRCTGTLKILEDCVNTYIERTNLLLMKEKQEGDEEENTMESGHSATNSEGESEATDFGSDSDTEEQEDESVMNGGESNIPLDCPNKSKVKALFHHEVFPATTST</sequence>
<feature type="compositionally biased region" description="Acidic residues" evidence="1">
    <location>
        <begin position="636"/>
        <end position="656"/>
    </location>
</feature>
<reference evidence="3" key="1">
    <citation type="submission" date="2023-11" db="EMBL/GenBank/DDBJ databases">
        <title>Genome assemblies of two species of porcelain crab, Petrolisthes cinctipes and Petrolisthes manimaculis (Anomura: Porcellanidae).</title>
        <authorList>
            <person name="Angst P."/>
        </authorList>
    </citation>
    <scope>NUCLEOTIDE SEQUENCE</scope>
    <source>
        <strain evidence="3">PB745_02</strain>
        <tissue evidence="3">Gill</tissue>
    </source>
</reference>
<dbReference type="InterPro" id="IPR010281">
    <property type="entry name" value="DUF885"/>
</dbReference>